<sequence length="445" mass="47261">MALRLFVNLSFLGTCLAQSNGISFGYEVARHTDPRRLLEVMEAQGGHDEVATKALEVSRKLFDFASMADSIGGAAKWATDTVSEVQNKVVGVQEAATLIQGANGYVQEGTQLTGQAWDSMKGLGDKMGTIYQDFEPLEPAFASASGVAQITTDEGFLSKLVHCIREIISSNSILDILGSALEKVIGIFTQIKDAVVSIVSKLGGGRRLRQAGEDGRRLLDYSQLLEGIDFEWLGNKITGFVADIKKQSENLVDIDTILGPMLSKMDKTGEAVRRLDFVTEATNSITDAANVKEQADKNARAIGKIIPTWQAVEGTAVNMCPSVLATKDTMNHLSCRTTEFVSQAGLSSFVPSQVTDIVGNCPADLPTTEQAVAQGCPAEAKSANVSNVLGEHAQKIGWAMAVGGGALGLGVCGGGAAMLKSQMSKDEDTSDDEEDDESENQTLNG</sequence>
<comment type="caution">
    <text evidence="4">The sequence shown here is derived from an EMBL/GenBank/DDBJ whole genome shotgun (WGS) entry which is preliminary data.</text>
</comment>
<keyword evidence="5" id="KW-1185">Reference proteome</keyword>
<dbReference type="AlphaFoldDB" id="A0A812Q1C7"/>
<keyword evidence="3" id="KW-0732">Signal</keyword>
<dbReference type="OrthoDB" id="431557at2759"/>
<name>A0A812Q1C7_9DINO</name>
<reference evidence="4" key="1">
    <citation type="submission" date="2021-02" db="EMBL/GenBank/DDBJ databases">
        <authorList>
            <person name="Dougan E. K."/>
            <person name="Rhodes N."/>
            <person name="Thang M."/>
            <person name="Chan C."/>
        </authorList>
    </citation>
    <scope>NUCLEOTIDE SEQUENCE</scope>
</reference>
<feature type="signal peptide" evidence="3">
    <location>
        <begin position="1"/>
        <end position="17"/>
    </location>
</feature>
<evidence type="ECO:0000256" key="2">
    <source>
        <dbReference type="SAM" id="Phobius"/>
    </source>
</evidence>
<feature type="region of interest" description="Disordered" evidence="1">
    <location>
        <begin position="420"/>
        <end position="445"/>
    </location>
</feature>
<proteinExistence type="predicted"/>
<evidence type="ECO:0000256" key="1">
    <source>
        <dbReference type="SAM" id="MobiDB-lite"/>
    </source>
</evidence>
<feature type="chain" id="PRO_5032810458" evidence="3">
    <location>
        <begin position="18"/>
        <end position="445"/>
    </location>
</feature>
<keyword evidence="2" id="KW-0472">Membrane</keyword>
<dbReference type="Proteomes" id="UP000604046">
    <property type="component" value="Unassembled WGS sequence"/>
</dbReference>
<accession>A0A812Q1C7</accession>
<feature type="compositionally biased region" description="Acidic residues" evidence="1">
    <location>
        <begin position="428"/>
        <end position="439"/>
    </location>
</feature>
<feature type="transmembrane region" description="Helical" evidence="2">
    <location>
        <begin position="396"/>
        <end position="419"/>
    </location>
</feature>
<dbReference type="EMBL" id="CAJNDS010002207">
    <property type="protein sequence ID" value="CAE7372436.1"/>
    <property type="molecule type" value="Genomic_DNA"/>
</dbReference>
<keyword evidence="2" id="KW-1133">Transmembrane helix</keyword>
<evidence type="ECO:0000313" key="5">
    <source>
        <dbReference type="Proteomes" id="UP000604046"/>
    </source>
</evidence>
<keyword evidence="2" id="KW-0812">Transmembrane</keyword>
<gene>
    <name evidence="4" type="ORF">SNAT2548_LOCUS20338</name>
</gene>
<evidence type="ECO:0000313" key="4">
    <source>
        <dbReference type="EMBL" id="CAE7372436.1"/>
    </source>
</evidence>
<organism evidence="4 5">
    <name type="scientific">Symbiodinium natans</name>
    <dbReference type="NCBI Taxonomy" id="878477"/>
    <lineage>
        <taxon>Eukaryota</taxon>
        <taxon>Sar</taxon>
        <taxon>Alveolata</taxon>
        <taxon>Dinophyceae</taxon>
        <taxon>Suessiales</taxon>
        <taxon>Symbiodiniaceae</taxon>
        <taxon>Symbiodinium</taxon>
    </lineage>
</organism>
<protein>
    <submittedName>
        <fullName evidence="4">Uncharacterized protein</fullName>
    </submittedName>
</protein>
<evidence type="ECO:0000256" key="3">
    <source>
        <dbReference type="SAM" id="SignalP"/>
    </source>
</evidence>